<dbReference type="PANTHER" id="PTHR43245">
    <property type="entry name" value="BIFUNCTIONAL POLYMYXIN RESISTANCE PROTEIN ARNA"/>
    <property type="match status" value="1"/>
</dbReference>
<feature type="domain" description="NAD-dependent epimerase/dehydratase" evidence="1">
    <location>
        <begin position="78"/>
        <end position="206"/>
    </location>
</feature>
<dbReference type="Proteomes" id="UP000195043">
    <property type="component" value="Unassembled WGS sequence"/>
</dbReference>
<dbReference type="Gene3D" id="3.40.50.720">
    <property type="entry name" value="NAD(P)-binding Rossmann-like Domain"/>
    <property type="match status" value="1"/>
</dbReference>
<dbReference type="SUPFAM" id="SSF51735">
    <property type="entry name" value="NAD(P)-binding Rossmann-fold domains"/>
    <property type="match status" value="1"/>
</dbReference>
<evidence type="ECO:0000313" key="3">
    <source>
        <dbReference type="Proteomes" id="UP000195043"/>
    </source>
</evidence>
<dbReference type="PANTHER" id="PTHR43245:SF13">
    <property type="entry name" value="UDP-D-APIOSE_UDP-D-XYLOSE SYNTHASE 2"/>
    <property type="match status" value="1"/>
</dbReference>
<evidence type="ECO:0000259" key="1">
    <source>
        <dbReference type="Pfam" id="PF01370"/>
    </source>
</evidence>
<dbReference type="Pfam" id="PF01370">
    <property type="entry name" value="Epimerase"/>
    <property type="match status" value="2"/>
</dbReference>
<protein>
    <recommendedName>
        <fullName evidence="1">NAD-dependent epimerase/dehydratase domain-containing protein</fullName>
    </recommendedName>
</protein>
<name>A0A242A5B6_9ENTE</name>
<proteinExistence type="predicted"/>
<accession>A0A242A5B6</accession>
<evidence type="ECO:0000313" key="2">
    <source>
        <dbReference type="EMBL" id="OTN76109.1"/>
    </source>
</evidence>
<comment type="caution">
    <text evidence="2">The sequence shown here is derived from an EMBL/GenBank/DDBJ whole genome shotgun (WGS) entry which is preliminary data.</text>
</comment>
<dbReference type="RefSeq" id="WP_086274101.1">
    <property type="nucleotide sequence ID" value="NZ_NGKU01000001.1"/>
</dbReference>
<dbReference type="InterPro" id="IPR050177">
    <property type="entry name" value="Lipid_A_modif_metabolic_enz"/>
</dbReference>
<reference evidence="2 3" key="1">
    <citation type="submission" date="2017-05" db="EMBL/GenBank/DDBJ databases">
        <title>The Genome Sequence of Enterococcus sp. 8G7_MSG3316.</title>
        <authorList>
            <consortium name="The Broad Institute Genomics Platform"/>
            <consortium name="The Broad Institute Genomic Center for Infectious Diseases"/>
            <person name="Earl A."/>
            <person name="Manson A."/>
            <person name="Schwartman J."/>
            <person name="Gilmore M."/>
            <person name="Abouelleil A."/>
            <person name="Cao P."/>
            <person name="Chapman S."/>
            <person name="Cusick C."/>
            <person name="Shea T."/>
            <person name="Young S."/>
            <person name="Neafsey D."/>
            <person name="Nusbaum C."/>
            <person name="Birren B."/>
        </authorList>
    </citation>
    <scope>NUCLEOTIDE SEQUENCE [LARGE SCALE GENOMIC DNA]</scope>
    <source>
        <strain evidence="2 3">8G7_MSG3316</strain>
    </source>
</reference>
<gene>
    <name evidence="2" type="ORF">A5886_001186</name>
</gene>
<sequence length="294" mass="32892">MTKKALVLGGTRFFGKHLVYALLEQGIDVTIATRGKTADPFGNQVKRLVFDRRSEASIKDVLTKETYDIVFDNIAYSAQDIVHLLRHVTPTRYVVTTSMSVYPTLHPNLVESDFQPQDYDVRLAESDQLPYGEGKQTVETILTKEYPEVSSVFVRFPYVIGPEDYTQRFAFYLKNLVQQEPMAIDNLSQQMAFVDAEEAGRFLAFLGTSDYVGPINGASKGTCALEEVLAYGTAKTGKTPVFAADGAKGPYNGTPTYSIDTTQADTIGFVFSNLEDWLYQLCDWEINRAIEEHL</sequence>
<keyword evidence="3" id="KW-1185">Reference proteome</keyword>
<dbReference type="InterPro" id="IPR001509">
    <property type="entry name" value="Epimerase_deHydtase"/>
</dbReference>
<organism evidence="2 3">
    <name type="scientific">Candidatus Enterococcus testudinis</name>
    <dbReference type="NCBI Taxonomy" id="1834191"/>
    <lineage>
        <taxon>Bacteria</taxon>
        <taxon>Bacillati</taxon>
        <taxon>Bacillota</taxon>
        <taxon>Bacilli</taxon>
        <taxon>Lactobacillales</taxon>
        <taxon>Enterococcaceae</taxon>
        <taxon>Enterococcus</taxon>
    </lineage>
</organism>
<dbReference type="OrthoDB" id="9809586at2"/>
<feature type="domain" description="NAD-dependent epimerase/dehydratase" evidence="1">
    <location>
        <begin position="5"/>
        <end position="72"/>
    </location>
</feature>
<dbReference type="InterPro" id="IPR036291">
    <property type="entry name" value="NAD(P)-bd_dom_sf"/>
</dbReference>
<dbReference type="EMBL" id="NGKU01000001">
    <property type="protein sequence ID" value="OTN76109.1"/>
    <property type="molecule type" value="Genomic_DNA"/>
</dbReference>
<dbReference type="AlphaFoldDB" id="A0A242A5B6"/>
<dbReference type="STRING" id="1834191.A5886_001186"/>